<gene>
    <name evidence="4" type="ORF">ACFOLH_13535</name>
</gene>
<dbReference type="InterPro" id="IPR055170">
    <property type="entry name" value="GFO_IDH_MocA-like_dom"/>
</dbReference>
<dbReference type="PANTHER" id="PTHR43708">
    <property type="entry name" value="CONSERVED EXPRESSED OXIDOREDUCTASE (EUROFUNG)"/>
    <property type="match status" value="1"/>
</dbReference>
<evidence type="ECO:0000256" key="1">
    <source>
        <dbReference type="ARBA" id="ARBA00023027"/>
    </source>
</evidence>
<evidence type="ECO:0000259" key="2">
    <source>
        <dbReference type="Pfam" id="PF01408"/>
    </source>
</evidence>
<dbReference type="Gene3D" id="3.40.50.720">
    <property type="entry name" value="NAD(P)-binding Rossmann-like Domain"/>
    <property type="match status" value="1"/>
</dbReference>
<accession>A0ABV7WHM6</accession>
<proteinExistence type="predicted"/>
<feature type="domain" description="Gfo/Idh/MocA-like oxidoreductase N-terminal" evidence="2">
    <location>
        <begin position="219"/>
        <end position="335"/>
    </location>
</feature>
<evidence type="ECO:0000259" key="3">
    <source>
        <dbReference type="Pfam" id="PF22725"/>
    </source>
</evidence>
<evidence type="ECO:0000313" key="5">
    <source>
        <dbReference type="Proteomes" id="UP001595685"/>
    </source>
</evidence>
<dbReference type="InterPro" id="IPR036291">
    <property type="entry name" value="NAD(P)-bd_dom_sf"/>
</dbReference>
<comment type="caution">
    <text evidence="4">The sequence shown here is derived from an EMBL/GenBank/DDBJ whole genome shotgun (WGS) entry which is preliminary data.</text>
</comment>
<evidence type="ECO:0000313" key="4">
    <source>
        <dbReference type="EMBL" id="MFC3689366.1"/>
    </source>
</evidence>
<dbReference type="Pfam" id="PF22725">
    <property type="entry name" value="GFO_IDH_MocA_C3"/>
    <property type="match status" value="1"/>
</dbReference>
<feature type="domain" description="GFO/IDH/MocA-like oxidoreductase" evidence="3">
    <location>
        <begin position="346"/>
        <end position="464"/>
    </location>
</feature>
<dbReference type="Gene3D" id="3.30.360.10">
    <property type="entry name" value="Dihydrodipicolinate Reductase, domain 2"/>
    <property type="match status" value="1"/>
</dbReference>
<dbReference type="PANTHER" id="PTHR43708:SF8">
    <property type="entry name" value="OXIDOREDUCTASE"/>
    <property type="match status" value="1"/>
</dbReference>
<dbReference type="RefSeq" id="WP_376983958.1">
    <property type="nucleotide sequence ID" value="NZ_JBHRWW010000009.1"/>
</dbReference>
<dbReference type="EMBL" id="JBHRWW010000009">
    <property type="protein sequence ID" value="MFC3689366.1"/>
    <property type="molecule type" value="Genomic_DNA"/>
</dbReference>
<sequence length="563" mass="58814">MSPLPAQPRLLWVVDLQDAALSDAVTALVGRTGGRPFPTVAAAVAEVASAPGAAPGAVLLWSDRPGTPADRDALLGTGLPVVLAGPTLHAGTGVWAECAGLVVTAPTPVHDVRVRPGAQAGSLADRLLDHGHGAGSHLGEHVHVRDRVLAVDKVADDVDVLLTATLGLTLHPVAVRRGPVVAWTLGTTPGAVQAPAFLRLLRATLHGLVGTAAPVAPVRAGLLGYGAIGHEHSAAFRAVPGLELAAVCDRSPARLDAASGQVEGLRTTTDPAALVEDPDVDLVVVSTPPDTHATWALRALRAGKHVVVEKPFAIRTEEADAVLAEAEAAGLLAVVYQNRRWDPDHLAVRAAVRDGRLGEVFHLETFVGGYGHPCNLWHSDADASGGAFYDWGAHVLDQVLDLVPTAVEHVTATTHKRRWFDVTNADHSRVLLRFVDGTEAEFVHSDLAAALKPRWYVLGTEGALVGSWRTEKVVARSAVGTLDEDVMAPADSPPVLDLHGADGSVTRLAQPGPPPHPFHRELADALLLGLPMSVTGETSRRVLAVMEAATESAATGGRPVEPR</sequence>
<dbReference type="SUPFAM" id="SSF51735">
    <property type="entry name" value="NAD(P)-binding Rossmann-fold domains"/>
    <property type="match status" value="1"/>
</dbReference>
<dbReference type="InterPro" id="IPR051317">
    <property type="entry name" value="Gfo/Idh/MocA_oxidoreduct"/>
</dbReference>
<dbReference type="Proteomes" id="UP001595685">
    <property type="component" value="Unassembled WGS sequence"/>
</dbReference>
<dbReference type="InterPro" id="IPR000683">
    <property type="entry name" value="Gfo/Idh/MocA-like_OxRdtase_N"/>
</dbReference>
<keyword evidence="5" id="KW-1185">Reference proteome</keyword>
<dbReference type="Pfam" id="PF01408">
    <property type="entry name" value="GFO_IDH_MocA"/>
    <property type="match status" value="1"/>
</dbReference>
<name>A0ABV7WHM6_9MICO</name>
<protein>
    <submittedName>
        <fullName evidence="4">Gfo/Idh/MocA family protein</fullName>
    </submittedName>
</protein>
<keyword evidence="1" id="KW-0520">NAD</keyword>
<dbReference type="SUPFAM" id="SSF55347">
    <property type="entry name" value="Glyceraldehyde-3-phosphate dehydrogenase-like, C-terminal domain"/>
    <property type="match status" value="1"/>
</dbReference>
<organism evidence="4 5">
    <name type="scientific">Aquipuribacter hungaricus</name>
    <dbReference type="NCBI Taxonomy" id="545624"/>
    <lineage>
        <taxon>Bacteria</taxon>
        <taxon>Bacillati</taxon>
        <taxon>Actinomycetota</taxon>
        <taxon>Actinomycetes</taxon>
        <taxon>Micrococcales</taxon>
        <taxon>Intrasporangiaceae</taxon>
        <taxon>Aquipuribacter</taxon>
    </lineage>
</organism>
<reference evidence="5" key="1">
    <citation type="journal article" date="2019" name="Int. J. Syst. Evol. Microbiol.">
        <title>The Global Catalogue of Microorganisms (GCM) 10K type strain sequencing project: providing services to taxonomists for standard genome sequencing and annotation.</title>
        <authorList>
            <consortium name="The Broad Institute Genomics Platform"/>
            <consortium name="The Broad Institute Genome Sequencing Center for Infectious Disease"/>
            <person name="Wu L."/>
            <person name="Ma J."/>
        </authorList>
    </citation>
    <scope>NUCLEOTIDE SEQUENCE [LARGE SCALE GENOMIC DNA]</scope>
    <source>
        <strain evidence="5">NCAIM B.02333</strain>
    </source>
</reference>